<proteinExistence type="predicted"/>
<name>A0AAV2CE40_9ROSI</name>
<dbReference type="EMBL" id="OZ034813">
    <property type="protein sequence ID" value="CAL1354239.1"/>
    <property type="molecule type" value="Genomic_DNA"/>
</dbReference>
<evidence type="ECO:0000313" key="1">
    <source>
        <dbReference type="EMBL" id="CAL1354239.1"/>
    </source>
</evidence>
<dbReference type="AlphaFoldDB" id="A0AAV2CE40"/>
<protein>
    <submittedName>
        <fullName evidence="1">Uncharacterized protein</fullName>
    </submittedName>
</protein>
<evidence type="ECO:0000313" key="2">
    <source>
        <dbReference type="Proteomes" id="UP001497516"/>
    </source>
</evidence>
<gene>
    <name evidence="1" type="ORF">LTRI10_LOCUS2071</name>
</gene>
<keyword evidence="2" id="KW-1185">Reference proteome</keyword>
<reference evidence="1 2" key="1">
    <citation type="submission" date="2024-04" db="EMBL/GenBank/DDBJ databases">
        <authorList>
            <person name="Fracassetti M."/>
        </authorList>
    </citation>
    <scope>NUCLEOTIDE SEQUENCE [LARGE SCALE GENOMIC DNA]</scope>
</reference>
<dbReference type="Proteomes" id="UP001497516">
    <property type="component" value="Chromosome 1"/>
</dbReference>
<sequence length="84" mass="9130">MASVLSATAPVATDKPAALSSIRRPITVSSSLNGKSKREIFQLKKRVRPLDLEKEKVGLEGLATEMEIDTSLGAPKQMAKWGRH</sequence>
<accession>A0AAV2CE40</accession>
<organism evidence="1 2">
    <name type="scientific">Linum trigynum</name>
    <dbReference type="NCBI Taxonomy" id="586398"/>
    <lineage>
        <taxon>Eukaryota</taxon>
        <taxon>Viridiplantae</taxon>
        <taxon>Streptophyta</taxon>
        <taxon>Embryophyta</taxon>
        <taxon>Tracheophyta</taxon>
        <taxon>Spermatophyta</taxon>
        <taxon>Magnoliopsida</taxon>
        <taxon>eudicotyledons</taxon>
        <taxon>Gunneridae</taxon>
        <taxon>Pentapetalae</taxon>
        <taxon>rosids</taxon>
        <taxon>fabids</taxon>
        <taxon>Malpighiales</taxon>
        <taxon>Linaceae</taxon>
        <taxon>Linum</taxon>
    </lineage>
</organism>